<protein>
    <recommendedName>
        <fullName evidence="2">DNA-(apurinic or apyrimidinic site) lyase</fullName>
        <ecNumber evidence="2">4.2.99.18</ecNumber>
    </recommendedName>
</protein>
<comment type="similarity">
    <text evidence="1">Belongs to the FPG family.</text>
</comment>
<dbReference type="Gene3D" id="1.10.8.50">
    <property type="match status" value="1"/>
</dbReference>
<keyword evidence="12" id="KW-0326">Glycosidase</keyword>
<dbReference type="PANTHER" id="PTHR42697">
    <property type="entry name" value="ENDONUCLEASE 8"/>
    <property type="match status" value="1"/>
</dbReference>
<dbReference type="InterPro" id="IPR000214">
    <property type="entry name" value="Znf_DNA_glyclase/AP_lyase"/>
</dbReference>
<gene>
    <name evidence="16" type="ORF">ACFOLH_17600</name>
</gene>
<dbReference type="InterPro" id="IPR044090">
    <property type="entry name" value="Nei2_N"/>
</dbReference>
<dbReference type="SUPFAM" id="SSF81624">
    <property type="entry name" value="N-terminal domain of MutM-like DNA repair proteins"/>
    <property type="match status" value="1"/>
</dbReference>
<name>A0ABV7WJW8_9MICO</name>
<accession>A0ABV7WJW8</accession>
<evidence type="ECO:0000256" key="13">
    <source>
        <dbReference type="PROSITE-ProRule" id="PRU00391"/>
    </source>
</evidence>
<dbReference type="PROSITE" id="PS51066">
    <property type="entry name" value="ZF_FPG_2"/>
    <property type="match status" value="1"/>
</dbReference>
<dbReference type="SMART" id="SM01232">
    <property type="entry name" value="H2TH"/>
    <property type="match status" value="1"/>
</dbReference>
<evidence type="ECO:0000256" key="1">
    <source>
        <dbReference type="ARBA" id="ARBA00009409"/>
    </source>
</evidence>
<dbReference type="SMART" id="SM00898">
    <property type="entry name" value="Fapy_DNA_glyco"/>
    <property type="match status" value="1"/>
</dbReference>
<evidence type="ECO:0000256" key="2">
    <source>
        <dbReference type="ARBA" id="ARBA00012720"/>
    </source>
</evidence>
<keyword evidence="6" id="KW-0378">Hydrolase</keyword>
<dbReference type="EC" id="4.2.99.18" evidence="2"/>
<evidence type="ECO:0000256" key="5">
    <source>
        <dbReference type="ARBA" id="ARBA00022771"/>
    </source>
</evidence>
<keyword evidence="11" id="KW-0511">Multifunctional enzyme</keyword>
<proteinExistence type="inferred from homology"/>
<evidence type="ECO:0000256" key="6">
    <source>
        <dbReference type="ARBA" id="ARBA00022801"/>
    </source>
</evidence>
<evidence type="ECO:0000256" key="3">
    <source>
        <dbReference type="ARBA" id="ARBA00022723"/>
    </source>
</evidence>
<evidence type="ECO:0000256" key="4">
    <source>
        <dbReference type="ARBA" id="ARBA00022763"/>
    </source>
</evidence>
<comment type="caution">
    <text evidence="16">The sequence shown here is derived from an EMBL/GenBank/DDBJ whole genome shotgun (WGS) entry which is preliminary data.</text>
</comment>
<evidence type="ECO:0000256" key="9">
    <source>
        <dbReference type="ARBA" id="ARBA00023204"/>
    </source>
</evidence>
<evidence type="ECO:0000313" key="17">
    <source>
        <dbReference type="Proteomes" id="UP001595685"/>
    </source>
</evidence>
<keyword evidence="9" id="KW-0234">DNA repair</keyword>
<evidence type="ECO:0000256" key="10">
    <source>
        <dbReference type="ARBA" id="ARBA00023239"/>
    </source>
</evidence>
<dbReference type="PROSITE" id="PS51068">
    <property type="entry name" value="FPG_CAT"/>
    <property type="match status" value="1"/>
</dbReference>
<keyword evidence="5 13" id="KW-0863">Zinc-finger</keyword>
<evidence type="ECO:0000256" key="12">
    <source>
        <dbReference type="ARBA" id="ARBA00023295"/>
    </source>
</evidence>
<keyword evidence="10" id="KW-0456">Lyase</keyword>
<evidence type="ECO:0000259" key="14">
    <source>
        <dbReference type="PROSITE" id="PS51066"/>
    </source>
</evidence>
<dbReference type="PANTHER" id="PTHR42697:SF1">
    <property type="entry name" value="ENDONUCLEASE 8"/>
    <property type="match status" value="1"/>
</dbReference>
<dbReference type="Gene3D" id="3.20.190.10">
    <property type="entry name" value="MutM-like, N-terminal"/>
    <property type="match status" value="1"/>
</dbReference>
<feature type="domain" description="Formamidopyrimidine-DNA glycosylase catalytic" evidence="15">
    <location>
        <begin position="2"/>
        <end position="134"/>
    </location>
</feature>
<dbReference type="InterPro" id="IPR010979">
    <property type="entry name" value="Ribosomal_uS13-like_H2TH"/>
</dbReference>
<keyword evidence="17" id="KW-1185">Reference proteome</keyword>
<evidence type="ECO:0000256" key="11">
    <source>
        <dbReference type="ARBA" id="ARBA00023268"/>
    </source>
</evidence>
<keyword evidence="7" id="KW-0862">Zinc</keyword>
<organism evidence="16 17">
    <name type="scientific">Aquipuribacter hungaricus</name>
    <dbReference type="NCBI Taxonomy" id="545624"/>
    <lineage>
        <taxon>Bacteria</taxon>
        <taxon>Bacillati</taxon>
        <taxon>Actinomycetota</taxon>
        <taxon>Actinomycetes</taxon>
        <taxon>Micrococcales</taxon>
        <taxon>Intrasporangiaceae</taxon>
        <taxon>Aquipuribacter</taxon>
    </lineage>
</organism>
<dbReference type="Proteomes" id="UP001595685">
    <property type="component" value="Unassembled WGS sequence"/>
</dbReference>
<dbReference type="InterPro" id="IPR015886">
    <property type="entry name" value="H2TH_FPG"/>
</dbReference>
<evidence type="ECO:0000256" key="7">
    <source>
        <dbReference type="ARBA" id="ARBA00022833"/>
    </source>
</evidence>
<keyword evidence="4" id="KW-0227">DNA damage</keyword>
<dbReference type="EMBL" id="JBHRWW010000017">
    <property type="protein sequence ID" value="MFC3690164.1"/>
    <property type="molecule type" value="Genomic_DNA"/>
</dbReference>
<dbReference type="InterPro" id="IPR012319">
    <property type="entry name" value="FPG_cat"/>
</dbReference>
<sequence length="290" mass="31565">MPEGDTVWLAGRRLDGALAGKTLTGCDFRVPSLATTDLTGSTVAGVRSVGKHLLTRFEGGPGDGLTLHTHFRMDGTWHLYPDGERWRGGADHQVRAVLRTDGLTVVGYRLPVVELVATDDEDSVVGHLGPDVLGPGWDPAEAVRRLGADPARMVGDALLDQRLVAGLGTLYRAETCFLAGVTPFTPVGALREHGTTLERVVAIGHRLLDLNKDRVLQATTGDTRRGRHHWVFEQRRCLRCGTGVLTATTGVPPMERIAWWCPRCQRGPAPAPVPVREIFPPTVGRTRYRP</sequence>
<dbReference type="SUPFAM" id="SSF46946">
    <property type="entry name" value="S13-like H2TH domain"/>
    <property type="match status" value="1"/>
</dbReference>
<feature type="domain" description="FPG-type" evidence="14">
    <location>
        <begin position="230"/>
        <end position="266"/>
    </location>
</feature>
<dbReference type="RefSeq" id="WP_340295570.1">
    <property type="nucleotide sequence ID" value="NZ_JBBEOI010000262.1"/>
</dbReference>
<reference evidence="17" key="1">
    <citation type="journal article" date="2019" name="Int. J. Syst. Evol. Microbiol.">
        <title>The Global Catalogue of Microorganisms (GCM) 10K type strain sequencing project: providing services to taxonomists for standard genome sequencing and annotation.</title>
        <authorList>
            <consortium name="The Broad Institute Genomics Platform"/>
            <consortium name="The Broad Institute Genome Sequencing Center for Infectious Disease"/>
            <person name="Wu L."/>
            <person name="Ma J."/>
        </authorList>
    </citation>
    <scope>NUCLEOTIDE SEQUENCE [LARGE SCALE GENOMIC DNA]</scope>
    <source>
        <strain evidence="17">NCAIM B.02333</strain>
    </source>
</reference>
<keyword evidence="3" id="KW-0479">Metal-binding</keyword>
<dbReference type="InterPro" id="IPR035937">
    <property type="entry name" value="FPG_N"/>
</dbReference>
<keyword evidence="8" id="KW-0238">DNA-binding</keyword>
<dbReference type="CDD" id="cd08971">
    <property type="entry name" value="AcNei2_N"/>
    <property type="match status" value="1"/>
</dbReference>
<evidence type="ECO:0000256" key="8">
    <source>
        <dbReference type="ARBA" id="ARBA00023125"/>
    </source>
</evidence>
<dbReference type="Pfam" id="PF01149">
    <property type="entry name" value="Fapy_DNA_glyco"/>
    <property type="match status" value="1"/>
</dbReference>
<evidence type="ECO:0000259" key="15">
    <source>
        <dbReference type="PROSITE" id="PS51068"/>
    </source>
</evidence>
<evidence type="ECO:0000313" key="16">
    <source>
        <dbReference type="EMBL" id="MFC3690164.1"/>
    </source>
</evidence>